<dbReference type="AlphaFoldDB" id="A0A6J1CTG1"/>
<dbReference type="GO" id="GO:0005871">
    <property type="term" value="C:kinesin complex"/>
    <property type="evidence" value="ECO:0007669"/>
    <property type="project" value="TreeGrafter"/>
</dbReference>
<evidence type="ECO:0000256" key="2">
    <source>
        <dbReference type="ARBA" id="ARBA00022741"/>
    </source>
</evidence>
<dbReference type="PANTHER" id="PTHR24115">
    <property type="entry name" value="KINESIN-RELATED"/>
    <property type="match status" value="1"/>
</dbReference>
<evidence type="ECO:0000256" key="7">
    <source>
        <dbReference type="SAM" id="MobiDB-lite"/>
    </source>
</evidence>
<name>A0A6J1CTG1_MOMCH</name>
<dbReference type="GeneID" id="111014057"/>
<dbReference type="InterPro" id="IPR027417">
    <property type="entry name" value="P-loop_NTPase"/>
</dbReference>
<comment type="similarity">
    <text evidence="5">Belongs to the TRAFAC class myosin-kinesin ATPase superfamily. Kinesin family.</text>
</comment>
<dbReference type="PRINTS" id="PR00380">
    <property type="entry name" value="KINESINHEAVY"/>
</dbReference>
<dbReference type="InterPro" id="IPR027640">
    <property type="entry name" value="Kinesin-like_fam"/>
</dbReference>
<reference evidence="10" key="1">
    <citation type="submission" date="2025-08" db="UniProtKB">
        <authorList>
            <consortium name="RefSeq"/>
        </authorList>
    </citation>
    <scope>IDENTIFICATION</scope>
    <source>
        <strain evidence="10">OHB3-1</strain>
    </source>
</reference>
<feature type="region of interest" description="Disordered" evidence="7">
    <location>
        <begin position="88"/>
        <end position="126"/>
    </location>
</feature>
<dbReference type="GO" id="GO:0005524">
    <property type="term" value="F:ATP binding"/>
    <property type="evidence" value="ECO:0007669"/>
    <property type="project" value="UniProtKB-UniRule"/>
</dbReference>
<dbReference type="GO" id="GO:0005634">
    <property type="term" value="C:nucleus"/>
    <property type="evidence" value="ECO:0007669"/>
    <property type="project" value="TreeGrafter"/>
</dbReference>
<dbReference type="RefSeq" id="XP_022144352.1">
    <property type="nucleotide sequence ID" value="XM_022288660.1"/>
</dbReference>
<feature type="region of interest" description="Disordered" evidence="7">
    <location>
        <begin position="745"/>
        <end position="771"/>
    </location>
</feature>
<feature type="compositionally biased region" description="Basic and acidic residues" evidence="7">
    <location>
        <begin position="762"/>
        <end position="771"/>
    </location>
</feature>
<dbReference type="Proteomes" id="UP000504603">
    <property type="component" value="Unplaced"/>
</dbReference>
<feature type="region of interest" description="Disordered" evidence="7">
    <location>
        <begin position="1"/>
        <end position="44"/>
    </location>
</feature>
<gene>
    <name evidence="10" type="primary">LOC111014057</name>
</gene>
<feature type="compositionally biased region" description="Polar residues" evidence="7">
    <location>
        <begin position="1"/>
        <end position="17"/>
    </location>
</feature>
<evidence type="ECO:0000313" key="10">
    <source>
        <dbReference type="RefSeq" id="XP_022144352.1"/>
    </source>
</evidence>
<dbReference type="SUPFAM" id="SSF52540">
    <property type="entry name" value="P-loop containing nucleoside triphosphate hydrolases"/>
    <property type="match status" value="1"/>
</dbReference>
<dbReference type="GO" id="GO:0016887">
    <property type="term" value="F:ATP hydrolysis activity"/>
    <property type="evidence" value="ECO:0007669"/>
    <property type="project" value="TreeGrafter"/>
</dbReference>
<feature type="binding site" evidence="5">
    <location>
        <begin position="199"/>
        <end position="206"/>
    </location>
    <ligand>
        <name>ATP</name>
        <dbReference type="ChEBI" id="CHEBI:30616"/>
    </ligand>
</feature>
<feature type="compositionally biased region" description="Polar residues" evidence="7">
    <location>
        <begin position="497"/>
        <end position="522"/>
    </location>
</feature>
<dbReference type="SMART" id="SM00129">
    <property type="entry name" value="KISc"/>
    <property type="match status" value="1"/>
</dbReference>
<feature type="compositionally biased region" description="Polar residues" evidence="7">
    <location>
        <begin position="751"/>
        <end position="761"/>
    </location>
</feature>
<dbReference type="PANTHER" id="PTHR24115:SF1008">
    <property type="entry name" value="KINESIN-LIKE PROTEIN SUBITO"/>
    <property type="match status" value="1"/>
</dbReference>
<dbReference type="OrthoDB" id="123929at2759"/>
<evidence type="ECO:0000256" key="3">
    <source>
        <dbReference type="ARBA" id="ARBA00022840"/>
    </source>
</evidence>
<keyword evidence="1" id="KW-0493">Microtubule</keyword>
<dbReference type="InterPro" id="IPR036961">
    <property type="entry name" value="Kinesin_motor_dom_sf"/>
</dbReference>
<keyword evidence="2 5" id="KW-0547">Nucleotide-binding</keyword>
<dbReference type="PROSITE" id="PS50067">
    <property type="entry name" value="KINESIN_MOTOR_2"/>
    <property type="match status" value="1"/>
</dbReference>
<keyword evidence="6" id="KW-0175">Coiled coil</keyword>
<feature type="compositionally biased region" description="Low complexity" evidence="7">
    <location>
        <begin position="33"/>
        <end position="44"/>
    </location>
</feature>
<dbReference type="InterPro" id="IPR001752">
    <property type="entry name" value="Kinesin_motor_dom"/>
</dbReference>
<dbReference type="GO" id="GO:0008017">
    <property type="term" value="F:microtubule binding"/>
    <property type="evidence" value="ECO:0007669"/>
    <property type="project" value="InterPro"/>
</dbReference>
<accession>A0A6J1CTG1</accession>
<feature type="domain" description="Kinesin motor" evidence="8">
    <location>
        <begin position="76"/>
        <end position="442"/>
    </location>
</feature>
<keyword evidence="9" id="KW-1185">Reference proteome</keyword>
<dbReference type="Pfam" id="PF00225">
    <property type="entry name" value="Kinesin"/>
    <property type="match status" value="1"/>
</dbReference>
<keyword evidence="4 5" id="KW-0505">Motor protein</keyword>
<evidence type="ECO:0000256" key="4">
    <source>
        <dbReference type="ARBA" id="ARBA00023175"/>
    </source>
</evidence>
<organism evidence="9 10">
    <name type="scientific">Momordica charantia</name>
    <name type="common">Bitter gourd</name>
    <name type="synonym">Balsam pear</name>
    <dbReference type="NCBI Taxonomy" id="3673"/>
    <lineage>
        <taxon>Eukaryota</taxon>
        <taxon>Viridiplantae</taxon>
        <taxon>Streptophyta</taxon>
        <taxon>Embryophyta</taxon>
        <taxon>Tracheophyta</taxon>
        <taxon>Spermatophyta</taxon>
        <taxon>Magnoliopsida</taxon>
        <taxon>eudicotyledons</taxon>
        <taxon>Gunneridae</taxon>
        <taxon>Pentapetalae</taxon>
        <taxon>rosids</taxon>
        <taxon>fabids</taxon>
        <taxon>Cucurbitales</taxon>
        <taxon>Cucurbitaceae</taxon>
        <taxon>Momordiceae</taxon>
        <taxon>Momordica</taxon>
    </lineage>
</organism>
<evidence type="ECO:0000259" key="8">
    <source>
        <dbReference type="PROSITE" id="PS50067"/>
    </source>
</evidence>
<evidence type="ECO:0000256" key="5">
    <source>
        <dbReference type="PROSITE-ProRule" id="PRU00283"/>
    </source>
</evidence>
<sequence>MEKENSSPVQCPNTVTVRRNPHRRARATPTVKAAPDSNPSSSAISSFPIQEILAMELPQNPKDNYSSSLQSPLSENLKVYLRVRPLQPKNLKKSGNAGDHNSRSGHVWPQNPQKKKAAKENTVKKKSSEACITVNDDHSVTVCPPIALQETRRSKSEVYEGFSHVFSTESSQGEVYGRMVSPLLEDFLRGKSGMLTALGPSGSGKTHTIFGSPRDPGMVPLALQHIFRKTESNDSHNSRSYYLSIFEIYSEKGKGEKMYDLSADGGELTMQQFTIKGLKEVLISNAGEAESLVACAMTRRATAMTNANSTSSRSQCIINIRRVANQDDVKNASNCAILTIADLAGAEREKRTANQGTRLLEANFINNTSMVFGLCLRSLFEHQRNPKKPLQKHFHNSLLTKYLRDYLEGKKRMTLILTVKAAEEDYLDTSYLLRQASPYMKIKFNNVVEPSNTNKRQLQMLFTTEEQKRTKYSVLEACENEGKGHQEEGQLPHEGCLNQNSIEPLDSSTECPPTKSSRTELSGTERNHLIMQNFAKAIWQVLKQYRDKLKSAENENKNLREEIKKEKMRYFELEKQWQNSRCSNCSKEDCAEAASILIKTSELKNGLEENGFNSVHEVNTNSSVRVKEFEENRAPEGCGSSPCEDINSCLESDGVKEAHINHIDKTSPRSECNTVNKFTYVEADDGCLTANLTELAFGAPQSHILVRHNSCSSVELDNLSEHNEESTSAVSPLREAPSIHCNDHECETQPVLDTSLNQSTSEKSERDSTHLNEEKELLADVASCQEHNSDAHCSEPRADVSRKLEKPKRRLLPASSTLLRDFSNMHVEDDIEVSKVNRNGKQSATSEKIRTQGSISLMLMLKRNLRI</sequence>
<dbReference type="GO" id="GO:0007018">
    <property type="term" value="P:microtubule-based movement"/>
    <property type="evidence" value="ECO:0007669"/>
    <property type="project" value="InterPro"/>
</dbReference>
<dbReference type="Gene3D" id="3.40.850.10">
    <property type="entry name" value="Kinesin motor domain"/>
    <property type="match status" value="1"/>
</dbReference>
<feature type="compositionally biased region" description="Basic and acidic residues" evidence="7">
    <location>
        <begin position="481"/>
        <end position="491"/>
    </location>
</feature>
<evidence type="ECO:0000256" key="1">
    <source>
        <dbReference type="ARBA" id="ARBA00022701"/>
    </source>
</evidence>
<protein>
    <submittedName>
        <fullName evidence="10">Kinesin-like protein KIN-6</fullName>
    </submittedName>
</protein>
<proteinExistence type="inferred from homology"/>
<evidence type="ECO:0000256" key="6">
    <source>
        <dbReference type="SAM" id="Coils"/>
    </source>
</evidence>
<dbReference type="KEGG" id="mcha:111014057"/>
<feature type="coiled-coil region" evidence="6">
    <location>
        <begin position="542"/>
        <end position="576"/>
    </location>
</feature>
<feature type="region of interest" description="Disordered" evidence="7">
    <location>
        <begin position="481"/>
        <end position="523"/>
    </location>
</feature>
<dbReference type="GO" id="GO:0005874">
    <property type="term" value="C:microtubule"/>
    <property type="evidence" value="ECO:0007669"/>
    <property type="project" value="UniProtKB-KW"/>
</dbReference>
<keyword evidence="3 5" id="KW-0067">ATP-binding</keyword>
<evidence type="ECO:0000313" key="9">
    <source>
        <dbReference type="Proteomes" id="UP000504603"/>
    </source>
</evidence>
<dbReference type="GO" id="GO:0003777">
    <property type="term" value="F:microtubule motor activity"/>
    <property type="evidence" value="ECO:0007669"/>
    <property type="project" value="InterPro"/>
</dbReference>